<comment type="caution">
    <text evidence="1">The sequence shown here is derived from an EMBL/GenBank/DDBJ whole genome shotgun (WGS) entry which is preliminary data.</text>
</comment>
<sequence>MEWTPEALKAEVEYRQCALRTEARQSRLLTKPTRTWWHRLTNR</sequence>
<dbReference type="Proteomes" id="UP000239494">
    <property type="component" value="Unassembled WGS sequence"/>
</dbReference>
<name>A0A2T0SS76_9PSEU</name>
<dbReference type="AlphaFoldDB" id="A0A2T0SS76"/>
<accession>A0A2T0SS76</accession>
<organism evidence="1 2">
    <name type="scientific">Umezawaea tangerina</name>
    <dbReference type="NCBI Taxonomy" id="84725"/>
    <lineage>
        <taxon>Bacteria</taxon>
        <taxon>Bacillati</taxon>
        <taxon>Actinomycetota</taxon>
        <taxon>Actinomycetes</taxon>
        <taxon>Pseudonocardiales</taxon>
        <taxon>Pseudonocardiaceae</taxon>
        <taxon>Umezawaea</taxon>
    </lineage>
</organism>
<dbReference type="EMBL" id="PVTF01000012">
    <property type="protein sequence ID" value="PRY36260.1"/>
    <property type="molecule type" value="Genomic_DNA"/>
</dbReference>
<gene>
    <name evidence="1" type="ORF">CLV43_112185</name>
</gene>
<evidence type="ECO:0000313" key="2">
    <source>
        <dbReference type="Proteomes" id="UP000239494"/>
    </source>
</evidence>
<keyword evidence="2" id="KW-1185">Reference proteome</keyword>
<dbReference type="RefSeq" id="WP_281262189.1">
    <property type="nucleotide sequence ID" value="NZ_PVTF01000012.1"/>
</dbReference>
<proteinExistence type="predicted"/>
<evidence type="ECO:0000313" key="1">
    <source>
        <dbReference type="EMBL" id="PRY36260.1"/>
    </source>
</evidence>
<reference evidence="1 2" key="1">
    <citation type="submission" date="2018-03" db="EMBL/GenBank/DDBJ databases">
        <title>Genomic Encyclopedia of Archaeal and Bacterial Type Strains, Phase II (KMG-II): from individual species to whole genera.</title>
        <authorList>
            <person name="Goeker M."/>
        </authorList>
    </citation>
    <scope>NUCLEOTIDE SEQUENCE [LARGE SCALE GENOMIC DNA]</scope>
    <source>
        <strain evidence="1 2">DSM 44720</strain>
    </source>
</reference>
<protein>
    <submittedName>
        <fullName evidence="1">Uncharacterized protein</fullName>
    </submittedName>
</protein>